<evidence type="ECO:0000256" key="7">
    <source>
        <dbReference type="RuleBase" id="RU367067"/>
    </source>
</evidence>
<feature type="compositionally biased region" description="Basic and acidic residues" evidence="8">
    <location>
        <begin position="422"/>
        <end position="434"/>
    </location>
</feature>
<evidence type="ECO:0000313" key="10">
    <source>
        <dbReference type="Proteomes" id="UP000250043"/>
    </source>
</evidence>
<dbReference type="Pfam" id="PF11719">
    <property type="entry name" value="Drc1-Sld2"/>
    <property type="match status" value="1"/>
</dbReference>
<feature type="compositionally biased region" description="Acidic residues" evidence="8">
    <location>
        <begin position="435"/>
        <end position="445"/>
    </location>
</feature>
<feature type="compositionally biased region" description="Low complexity" evidence="8">
    <location>
        <begin position="49"/>
        <end position="70"/>
    </location>
</feature>
<feature type="compositionally biased region" description="Basic and acidic residues" evidence="8">
    <location>
        <begin position="446"/>
        <end position="455"/>
    </location>
</feature>
<dbReference type="InterPro" id="IPR021110">
    <property type="entry name" value="DNA_rep_checkpnt_protein"/>
</dbReference>
<dbReference type="GO" id="GO:0003697">
    <property type="term" value="F:single-stranded DNA binding"/>
    <property type="evidence" value="ECO:0007669"/>
    <property type="project" value="TreeGrafter"/>
</dbReference>
<comment type="function">
    <text evidence="7">Has a role in the initiation of DNA replication. Required at S-phase checkpoint.</text>
</comment>
<evidence type="ECO:0000256" key="2">
    <source>
        <dbReference type="ARBA" id="ARBA00007276"/>
    </source>
</evidence>
<protein>
    <recommendedName>
        <fullName evidence="3 7">DNA replication regulator SLD2</fullName>
    </recommendedName>
</protein>
<dbReference type="GO" id="GO:0006270">
    <property type="term" value="P:DNA replication initiation"/>
    <property type="evidence" value="ECO:0007669"/>
    <property type="project" value="UniProtKB-UniRule"/>
</dbReference>
<dbReference type="Proteomes" id="UP000250043">
    <property type="component" value="Unassembled WGS sequence"/>
</dbReference>
<dbReference type="InterPro" id="IPR040203">
    <property type="entry name" value="Sld2"/>
</dbReference>
<feature type="compositionally biased region" description="Acidic residues" evidence="8">
    <location>
        <begin position="556"/>
        <end position="565"/>
    </location>
</feature>
<dbReference type="PANTHER" id="PTHR28124">
    <property type="entry name" value="DNA REPLICATION REGULATOR SLD2"/>
    <property type="match status" value="1"/>
</dbReference>
<name>A0A8E2DS73_9APHY</name>
<dbReference type="GO" id="GO:0000727">
    <property type="term" value="P:double-strand break repair via break-induced replication"/>
    <property type="evidence" value="ECO:0007669"/>
    <property type="project" value="TreeGrafter"/>
</dbReference>
<dbReference type="GO" id="GO:0031261">
    <property type="term" value="C:DNA replication preinitiation complex"/>
    <property type="evidence" value="ECO:0007669"/>
    <property type="project" value="TreeGrafter"/>
</dbReference>
<feature type="compositionally biased region" description="Basic and acidic residues" evidence="8">
    <location>
        <begin position="566"/>
        <end position="578"/>
    </location>
</feature>
<proteinExistence type="inferred from homology"/>
<evidence type="ECO:0000256" key="5">
    <source>
        <dbReference type="ARBA" id="ARBA00023242"/>
    </source>
</evidence>
<evidence type="ECO:0000256" key="6">
    <source>
        <dbReference type="ARBA" id="ARBA00023306"/>
    </source>
</evidence>
<comment type="subcellular location">
    <subcellularLocation>
        <location evidence="1 7">Nucleus</location>
    </subcellularLocation>
</comment>
<keyword evidence="4 7" id="KW-0235">DNA replication</keyword>
<evidence type="ECO:0000256" key="8">
    <source>
        <dbReference type="SAM" id="MobiDB-lite"/>
    </source>
</evidence>
<dbReference type="PANTHER" id="PTHR28124:SF1">
    <property type="entry name" value="DNA REPLICATION REGULATOR SLD2"/>
    <property type="match status" value="1"/>
</dbReference>
<evidence type="ECO:0000256" key="4">
    <source>
        <dbReference type="ARBA" id="ARBA00022705"/>
    </source>
</evidence>
<dbReference type="CDD" id="cd22289">
    <property type="entry name" value="RecQL4_SLD2_NTD"/>
    <property type="match status" value="1"/>
</dbReference>
<dbReference type="FunFam" id="1.10.10.1460:FF:000001">
    <property type="entry name" value="DNA replication regulator Sld2"/>
    <property type="match status" value="1"/>
</dbReference>
<dbReference type="EMBL" id="KV722341">
    <property type="protein sequence ID" value="OCH94726.1"/>
    <property type="molecule type" value="Genomic_DNA"/>
</dbReference>
<evidence type="ECO:0000313" key="9">
    <source>
        <dbReference type="EMBL" id="OCH94726.1"/>
    </source>
</evidence>
<dbReference type="Gene3D" id="1.10.10.1460">
    <property type="match status" value="1"/>
</dbReference>
<organism evidence="9 10">
    <name type="scientific">Obba rivulosa</name>
    <dbReference type="NCBI Taxonomy" id="1052685"/>
    <lineage>
        <taxon>Eukaryota</taxon>
        <taxon>Fungi</taxon>
        <taxon>Dikarya</taxon>
        <taxon>Basidiomycota</taxon>
        <taxon>Agaricomycotina</taxon>
        <taxon>Agaricomycetes</taxon>
        <taxon>Polyporales</taxon>
        <taxon>Gelatoporiaceae</taxon>
        <taxon>Obba</taxon>
    </lineage>
</organism>
<dbReference type="AlphaFoldDB" id="A0A8E2DS73"/>
<accession>A0A8E2DS73</accession>
<keyword evidence="5 7" id="KW-0539">Nucleus</keyword>
<evidence type="ECO:0000256" key="1">
    <source>
        <dbReference type="ARBA" id="ARBA00004123"/>
    </source>
</evidence>
<feature type="region of interest" description="Disordered" evidence="8">
    <location>
        <begin position="49"/>
        <end position="137"/>
    </location>
</feature>
<keyword evidence="10" id="KW-1185">Reference proteome</keyword>
<dbReference type="GO" id="GO:0003688">
    <property type="term" value="F:DNA replication origin binding"/>
    <property type="evidence" value="ECO:0007669"/>
    <property type="project" value="TreeGrafter"/>
</dbReference>
<keyword evidence="6 7" id="KW-0131">Cell cycle</keyword>
<feature type="region of interest" description="Disordered" evidence="8">
    <location>
        <begin position="546"/>
        <end position="596"/>
    </location>
</feature>
<dbReference type="OrthoDB" id="8775810at2759"/>
<sequence>MDASAVRAEIKAWERDFRAKHGRDPSIQEIRDQPTIAAKYKLYKSLKSSAVPSTQPLPSTPSRSSLLPKSRPVKIDPPAITANPFSPSKSKSKRDIAAHAAPLPALTRPNPFATPTKPKTKSAARRPPSPEEDFFPSIEPLVFPTAPRSTVASPQLVDRAVTRARKRLRGEPVSPSPVKEKRIRTAASIGPALRFPPPDALSDSDDGHRTQDDDVVIEATPAKPRPGGKQFHMLFDEPPAGDMPATSRAKSVLKQAVLFKSNKVHGRATSPVSEEEDWSMGINGTSKVNALDVSAPPQPKRPLTANVRSNVPRALRPSKNDLYSAGPSRPQSAQPAKISGTPAALSSAKKRPLSSDAPATAADGGPEESGPSQPSAPRNSFLRLPLLPPSPPPSTSNGSSSTKYANKGKAKAQAAFSRKKARLLEETAGGKDADATDDESLEDDESQVKVVEHRWYRTSSRPDMPEDAQTEGAGSEPELGWWTHPDPDDGVEPERGGETETTMVSLPDNLRRILALSDTDAREREREREEARMVRGLLYGKGGVDGRGAKVWGVGEGDEEEDPGDDLLKEVSGSRHGVDDEDDWEGEPVPWQVGEL</sequence>
<feature type="region of interest" description="Disordered" evidence="8">
    <location>
        <begin position="187"/>
        <end position="503"/>
    </location>
</feature>
<evidence type="ECO:0000256" key="3">
    <source>
        <dbReference type="ARBA" id="ARBA00018363"/>
    </source>
</evidence>
<comment type="similarity">
    <text evidence="2 7">Belongs to the SLD2 family.</text>
</comment>
<gene>
    <name evidence="9" type="ORF">OBBRIDRAFT_823287</name>
</gene>
<dbReference type="GO" id="GO:1902977">
    <property type="term" value="P:mitotic DNA replication preinitiation complex assembly"/>
    <property type="evidence" value="ECO:0007669"/>
    <property type="project" value="TreeGrafter"/>
</dbReference>
<reference evidence="9 10" key="1">
    <citation type="submission" date="2016-07" db="EMBL/GenBank/DDBJ databases">
        <title>Draft genome of the white-rot fungus Obba rivulosa 3A-2.</title>
        <authorList>
            <consortium name="DOE Joint Genome Institute"/>
            <person name="Miettinen O."/>
            <person name="Riley R."/>
            <person name="Acob R."/>
            <person name="Barry K."/>
            <person name="Cullen D."/>
            <person name="De Vries R."/>
            <person name="Hainaut M."/>
            <person name="Hatakka A."/>
            <person name="Henrissat B."/>
            <person name="Hilden K."/>
            <person name="Kuo R."/>
            <person name="Labutti K."/>
            <person name="Lipzen A."/>
            <person name="Makela M.R."/>
            <person name="Sandor L."/>
            <person name="Spatafora J.W."/>
            <person name="Grigoriev I.V."/>
            <person name="Hibbett D.S."/>
        </authorList>
    </citation>
    <scope>NUCLEOTIDE SEQUENCE [LARGE SCALE GENOMIC DNA]</scope>
    <source>
        <strain evidence="9 10">3A-2</strain>
    </source>
</reference>